<accession>A0ABV0XS14</accession>
<protein>
    <submittedName>
        <fullName evidence="1">Uncharacterized protein</fullName>
    </submittedName>
</protein>
<keyword evidence="2" id="KW-1185">Reference proteome</keyword>
<dbReference type="EMBL" id="JAHRIP010011039">
    <property type="protein sequence ID" value="MEQ2284278.1"/>
    <property type="molecule type" value="Genomic_DNA"/>
</dbReference>
<organism evidence="1 2">
    <name type="scientific">Ameca splendens</name>
    <dbReference type="NCBI Taxonomy" id="208324"/>
    <lineage>
        <taxon>Eukaryota</taxon>
        <taxon>Metazoa</taxon>
        <taxon>Chordata</taxon>
        <taxon>Craniata</taxon>
        <taxon>Vertebrata</taxon>
        <taxon>Euteleostomi</taxon>
        <taxon>Actinopterygii</taxon>
        <taxon>Neopterygii</taxon>
        <taxon>Teleostei</taxon>
        <taxon>Neoteleostei</taxon>
        <taxon>Acanthomorphata</taxon>
        <taxon>Ovalentaria</taxon>
        <taxon>Atherinomorphae</taxon>
        <taxon>Cyprinodontiformes</taxon>
        <taxon>Goodeidae</taxon>
        <taxon>Ameca</taxon>
    </lineage>
</organism>
<reference evidence="1 2" key="1">
    <citation type="submission" date="2021-06" db="EMBL/GenBank/DDBJ databases">
        <authorList>
            <person name="Palmer J.M."/>
        </authorList>
    </citation>
    <scope>NUCLEOTIDE SEQUENCE [LARGE SCALE GENOMIC DNA]</scope>
    <source>
        <strain evidence="1 2">AS_MEX2019</strain>
        <tissue evidence="1">Muscle</tissue>
    </source>
</reference>
<name>A0ABV0XS14_9TELE</name>
<dbReference type="Proteomes" id="UP001469553">
    <property type="component" value="Unassembled WGS sequence"/>
</dbReference>
<evidence type="ECO:0000313" key="1">
    <source>
        <dbReference type="EMBL" id="MEQ2284278.1"/>
    </source>
</evidence>
<comment type="caution">
    <text evidence="1">The sequence shown here is derived from an EMBL/GenBank/DDBJ whole genome shotgun (WGS) entry which is preliminary data.</text>
</comment>
<gene>
    <name evidence="1" type="ORF">AMECASPLE_019920</name>
</gene>
<proteinExistence type="predicted"/>
<sequence>MWKNSCKMCCCGPADGRRIKVKLTAHSCSTAMKHEFLTLQYISRTATKSTYIRILNSRQTTLPQSASTISSRKISRNHMKHIYILVFQGKLPECDAFELHVRKMQSSDIMKTKQSYPQLPSSTAETQLNIEQLSKVKSISLTHFHMGLLHFYIRHPILEDNCETNNMHSLFCPTAPEFIGYTPPQTQQTRHRRFSFVSGF</sequence>
<evidence type="ECO:0000313" key="2">
    <source>
        <dbReference type="Proteomes" id="UP001469553"/>
    </source>
</evidence>